<feature type="region of interest" description="Disordered" evidence="1">
    <location>
        <begin position="21"/>
        <end position="44"/>
    </location>
</feature>
<gene>
    <name evidence="2" type="ORF">NCTC11862_02071</name>
</gene>
<protein>
    <submittedName>
        <fullName evidence="2">Malic enzyme</fullName>
    </submittedName>
</protein>
<dbReference type="AlphaFoldDB" id="A0A376CP40"/>
<reference evidence="2 3" key="1">
    <citation type="submission" date="2018-06" db="EMBL/GenBank/DDBJ databases">
        <authorList>
            <consortium name="Pathogen Informatics"/>
            <person name="Doyle S."/>
        </authorList>
    </citation>
    <scope>NUCLEOTIDE SEQUENCE [LARGE SCALE GENOMIC DNA]</scope>
    <source>
        <strain evidence="2 3">NCTC11862</strain>
    </source>
</reference>
<organism evidence="2 3">
    <name type="scientific">Corynebacterium pilosum</name>
    <dbReference type="NCBI Taxonomy" id="35756"/>
    <lineage>
        <taxon>Bacteria</taxon>
        <taxon>Bacillati</taxon>
        <taxon>Actinomycetota</taxon>
        <taxon>Actinomycetes</taxon>
        <taxon>Mycobacteriales</taxon>
        <taxon>Corynebacteriaceae</taxon>
        <taxon>Corynebacterium</taxon>
    </lineage>
</organism>
<evidence type="ECO:0000256" key="1">
    <source>
        <dbReference type="SAM" id="MobiDB-lite"/>
    </source>
</evidence>
<dbReference type="SUPFAM" id="SSF52540">
    <property type="entry name" value="P-loop containing nucleoside triphosphate hydrolases"/>
    <property type="match status" value="1"/>
</dbReference>
<evidence type="ECO:0000313" key="3">
    <source>
        <dbReference type="Proteomes" id="UP000254467"/>
    </source>
</evidence>
<dbReference type="InterPro" id="IPR027417">
    <property type="entry name" value="P-loop_NTPase"/>
</dbReference>
<evidence type="ECO:0000313" key="2">
    <source>
        <dbReference type="EMBL" id="STC70261.1"/>
    </source>
</evidence>
<name>A0A376CP40_9CORY</name>
<keyword evidence="3" id="KW-1185">Reference proteome</keyword>
<dbReference type="STRING" id="35756.GCA_001044155_02307"/>
<dbReference type="RefSeq" id="WP_018580811.1">
    <property type="nucleotide sequence ID" value="NZ_UFXQ01000001.1"/>
</dbReference>
<dbReference type="Gene3D" id="3.40.50.300">
    <property type="entry name" value="P-loop containing nucleotide triphosphate hydrolases"/>
    <property type="match status" value="1"/>
</dbReference>
<accession>A0A376CP40</accession>
<sequence>MTAQLVQAGVLQRQTAALNEALNEENLPTSPAAASQGERRTEPLPKQHIQNSYTCRFITEPYHANREAYHLIAGADVAPRAGDVVLARVVGIHNHKRVETEVSRKAILFDRNLILLAYGRRYAADQFLAHVPDNLDYCHLVAAGGIAGVVTESHANMDDPTLIEPLGLLATEDGVVNIKDYAPYANETRTSKPEGLPEVIAVLGTSMNSGKSTTMACLANGLTKAGKKVGAGKITGTGAGNDRMIYHDAGAKEVIDFTDFGYGTTFKMNFEKIRDLTVNMVEVLAKEKDCDVVIVEIADGVYQTETARLVRDELFHEVVDQVVFSAVDALGARAGVQTLQEAGLEVACATGVMTASPLATKEAAEVLQDLDVPVHGTFDLTSKKVAAKLLSRD</sequence>
<dbReference type="EMBL" id="UFXQ01000001">
    <property type="protein sequence ID" value="STC70261.1"/>
    <property type="molecule type" value="Genomic_DNA"/>
</dbReference>
<dbReference type="Proteomes" id="UP000254467">
    <property type="component" value="Unassembled WGS sequence"/>
</dbReference>
<proteinExistence type="predicted"/>